<evidence type="ECO:0000313" key="1">
    <source>
        <dbReference type="EMBL" id="PGH00864.1"/>
    </source>
</evidence>
<reference evidence="1 2" key="1">
    <citation type="submission" date="2017-10" db="EMBL/GenBank/DDBJ databases">
        <title>Comparative genomics in systemic dimorphic fungi from Ajellomycetaceae.</title>
        <authorList>
            <person name="Munoz J.F."/>
            <person name="Mcewen J.G."/>
            <person name="Clay O.K."/>
            <person name="Cuomo C.A."/>
        </authorList>
    </citation>
    <scope>NUCLEOTIDE SEQUENCE [LARGE SCALE GENOMIC DNA]</scope>
    <source>
        <strain evidence="1 2">UAMH7299</strain>
    </source>
</reference>
<organism evidence="1 2">
    <name type="scientific">Polytolypa hystricis (strain UAMH7299)</name>
    <dbReference type="NCBI Taxonomy" id="1447883"/>
    <lineage>
        <taxon>Eukaryota</taxon>
        <taxon>Fungi</taxon>
        <taxon>Dikarya</taxon>
        <taxon>Ascomycota</taxon>
        <taxon>Pezizomycotina</taxon>
        <taxon>Eurotiomycetes</taxon>
        <taxon>Eurotiomycetidae</taxon>
        <taxon>Onygenales</taxon>
        <taxon>Onygenales incertae sedis</taxon>
        <taxon>Polytolypa</taxon>
    </lineage>
</organism>
<dbReference type="EMBL" id="PDNA01000245">
    <property type="protein sequence ID" value="PGH00864.1"/>
    <property type="molecule type" value="Genomic_DNA"/>
</dbReference>
<dbReference type="Proteomes" id="UP000224634">
    <property type="component" value="Unassembled WGS sequence"/>
</dbReference>
<keyword evidence="2" id="KW-1185">Reference proteome</keyword>
<evidence type="ECO:0000313" key="2">
    <source>
        <dbReference type="Proteomes" id="UP000224634"/>
    </source>
</evidence>
<dbReference type="OrthoDB" id="4177579at2759"/>
<comment type="caution">
    <text evidence="1">The sequence shown here is derived from an EMBL/GenBank/DDBJ whole genome shotgun (WGS) entry which is preliminary data.</text>
</comment>
<evidence type="ECO:0008006" key="3">
    <source>
        <dbReference type="Google" id="ProtNLM"/>
    </source>
</evidence>
<proteinExistence type="predicted"/>
<dbReference type="SUPFAM" id="SSF56112">
    <property type="entry name" value="Protein kinase-like (PK-like)"/>
    <property type="match status" value="1"/>
</dbReference>
<dbReference type="InterPro" id="IPR011009">
    <property type="entry name" value="Kinase-like_dom_sf"/>
</dbReference>
<dbReference type="AlphaFoldDB" id="A0A2B7WNB4"/>
<gene>
    <name evidence="1" type="ORF">AJ80_09116</name>
</gene>
<protein>
    <recommendedName>
        <fullName evidence="3">Aminoglycoside phosphotransferase domain-containing protein</fullName>
    </recommendedName>
</protein>
<name>A0A2B7WNB4_POLH7</name>
<dbReference type="Gene3D" id="3.90.1200.10">
    <property type="match status" value="1"/>
</dbReference>
<accession>A0A2B7WNB4</accession>
<sequence length="137" mass="15556">MNLADWKGHMLSGVDGKNMPEDYLIRTGTVDDFSPANLQKGCEAMGMGCSSFVFYHANLGPGNIIVENEPMLGTVAIIDWELAGYFPRGWVRTKFRLSGGLDFEPWITDNPTWWRSEVQKLLEINGFEDYSQAWLSW</sequence>